<gene>
    <name evidence="11" type="ORF">MXMO3_01140</name>
</gene>
<organism evidence="11 12">
    <name type="scientific">Maritalea myrionectae</name>
    <dbReference type="NCBI Taxonomy" id="454601"/>
    <lineage>
        <taxon>Bacteria</taxon>
        <taxon>Pseudomonadati</taxon>
        <taxon>Pseudomonadota</taxon>
        <taxon>Alphaproteobacteria</taxon>
        <taxon>Hyphomicrobiales</taxon>
        <taxon>Devosiaceae</taxon>
        <taxon>Maritalea</taxon>
    </lineage>
</organism>
<dbReference type="RefSeq" id="WP_117395230.1">
    <property type="nucleotide sequence ID" value="NZ_CP021330.1"/>
</dbReference>
<dbReference type="GO" id="GO:0015192">
    <property type="term" value="F:L-phenylalanine transmembrane transporter activity"/>
    <property type="evidence" value="ECO:0007669"/>
    <property type="project" value="TreeGrafter"/>
</dbReference>
<evidence type="ECO:0000256" key="6">
    <source>
        <dbReference type="ARBA" id="ARBA00022970"/>
    </source>
</evidence>
<evidence type="ECO:0000256" key="1">
    <source>
        <dbReference type="ARBA" id="ARBA00004651"/>
    </source>
</evidence>
<evidence type="ECO:0000256" key="7">
    <source>
        <dbReference type="ARBA" id="ARBA00022989"/>
    </source>
</evidence>
<keyword evidence="8 10" id="KW-0472">Membrane</keyword>
<evidence type="ECO:0000256" key="2">
    <source>
        <dbReference type="ARBA" id="ARBA00022448"/>
    </source>
</evidence>
<dbReference type="InterPro" id="IPR001851">
    <property type="entry name" value="ABC_transp_permease"/>
</dbReference>
<dbReference type="CDD" id="cd06582">
    <property type="entry name" value="TM_PBP1_LivH_like"/>
    <property type="match status" value="1"/>
</dbReference>
<dbReference type="InterPro" id="IPR052157">
    <property type="entry name" value="BCAA_transport_permease"/>
</dbReference>
<feature type="transmembrane region" description="Helical" evidence="10">
    <location>
        <begin position="53"/>
        <end position="80"/>
    </location>
</feature>
<feature type="transmembrane region" description="Helical" evidence="10">
    <location>
        <begin position="267"/>
        <end position="284"/>
    </location>
</feature>
<accession>A0A2R4MCA5</accession>
<comment type="similarity">
    <text evidence="9">Belongs to the binding-protein-dependent transport system permease family. LivHM subfamily.</text>
</comment>
<keyword evidence="4" id="KW-0997">Cell inner membrane</keyword>
<protein>
    <submittedName>
        <fullName evidence="11">High-affinity branched-chain amino acid transport system permease protein BraD</fullName>
    </submittedName>
</protein>
<dbReference type="EMBL" id="CP021330">
    <property type="protein sequence ID" value="AVX03671.1"/>
    <property type="molecule type" value="Genomic_DNA"/>
</dbReference>
<evidence type="ECO:0000313" key="12">
    <source>
        <dbReference type="Proteomes" id="UP000258927"/>
    </source>
</evidence>
<evidence type="ECO:0000256" key="5">
    <source>
        <dbReference type="ARBA" id="ARBA00022692"/>
    </source>
</evidence>
<feature type="transmembrane region" description="Helical" evidence="10">
    <location>
        <begin position="92"/>
        <end position="115"/>
    </location>
</feature>
<feature type="transmembrane region" description="Helical" evidence="10">
    <location>
        <begin position="142"/>
        <end position="160"/>
    </location>
</feature>
<keyword evidence="3" id="KW-1003">Cell membrane</keyword>
<evidence type="ECO:0000256" key="8">
    <source>
        <dbReference type="ARBA" id="ARBA00023136"/>
    </source>
</evidence>
<proteinExistence type="inferred from homology"/>
<dbReference type="Pfam" id="PF02653">
    <property type="entry name" value="BPD_transp_2"/>
    <property type="match status" value="1"/>
</dbReference>
<evidence type="ECO:0000256" key="4">
    <source>
        <dbReference type="ARBA" id="ARBA00022519"/>
    </source>
</evidence>
<dbReference type="GO" id="GO:0005886">
    <property type="term" value="C:plasma membrane"/>
    <property type="evidence" value="ECO:0007669"/>
    <property type="project" value="UniProtKB-SubCell"/>
</dbReference>
<dbReference type="GO" id="GO:0042941">
    <property type="term" value="P:D-alanine transmembrane transport"/>
    <property type="evidence" value="ECO:0007669"/>
    <property type="project" value="TreeGrafter"/>
</dbReference>
<evidence type="ECO:0000256" key="10">
    <source>
        <dbReference type="SAM" id="Phobius"/>
    </source>
</evidence>
<comment type="subcellular location">
    <subcellularLocation>
        <location evidence="1">Cell membrane</location>
        <topology evidence="1">Multi-pass membrane protein</topology>
    </subcellularLocation>
</comment>
<dbReference type="GO" id="GO:0015808">
    <property type="term" value="P:L-alanine transport"/>
    <property type="evidence" value="ECO:0007669"/>
    <property type="project" value="TreeGrafter"/>
</dbReference>
<evidence type="ECO:0000256" key="9">
    <source>
        <dbReference type="ARBA" id="ARBA00037998"/>
    </source>
</evidence>
<keyword evidence="7 10" id="KW-1133">Transmembrane helix</keyword>
<name>A0A2R4MCA5_9HYPH</name>
<keyword evidence="2" id="KW-0813">Transport</keyword>
<dbReference type="GO" id="GO:0005304">
    <property type="term" value="F:L-valine transmembrane transporter activity"/>
    <property type="evidence" value="ECO:0007669"/>
    <property type="project" value="TreeGrafter"/>
</dbReference>
<dbReference type="Proteomes" id="UP000258927">
    <property type="component" value="Chromosome"/>
</dbReference>
<feature type="transmembrane region" description="Helical" evidence="10">
    <location>
        <begin position="7"/>
        <end position="33"/>
    </location>
</feature>
<reference evidence="11 12" key="1">
    <citation type="submission" date="2017-05" db="EMBL/GenBank/DDBJ databases">
        <title>Genome Analysis of Maritalea myrionectae HL2708#5.</title>
        <authorList>
            <consortium name="Cotde Inc.-PKNU"/>
            <person name="Jang D."/>
            <person name="Oh H.-M."/>
        </authorList>
    </citation>
    <scope>NUCLEOTIDE SEQUENCE [LARGE SCALE GENOMIC DNA]</scope>
    <source>
        <strain evidence="11 12">HL2708#5</strain>
    </source>
</reference>
<dbReference type="PANTHER" id="PTHR11795:SF371">
    <property type="entry name" value="HIGH-AFFINITY BRANCHED-CHAIN AMINO ACID TRANSPORT SYSTEM PERMEASE PROTEIN LIVH"/>
    <property type="match status" value="1"/>
</dbReference>
<keyword evidence="5 10" id="KW-0812">Transmembrane</keyword>
<dbReference type="AlphaFoldDB" id="A0A2R4MCA5"/>
<keyword evidence="6" id="KW-0029">Amino-acid transport</keyword>
<dbReference type="GO" id="GO:1903806">
    <property type="term" value="P:L-isoleucine import across plasma membrane"/>
    <property type="evidence" value="ECO:0007669"/>
    <property type="project" value="TreeGrafter"/>
</dbReference>
<evidence type="ECO:0000256" key="3">
    <source>
        <dbReference type="ARBA" id="ARBA00022475"/>
    </source>
</evidence>
<dbReference type="GO" id="GO:0015190">
    <property type="term" value="F:L-leucine transmembrane transporter activity"/>
    <property type="evidence" value="ECO:0007669"/>
    <property type="project" value="TreeGrafter"/>
</dbReference>
<sequence length="295" mass="31771">MMDFINFYLVPGITLGAIYALGAVGVSMIFGILRFAHFAHGDLMTVGAYFGLSAVWLLGIPALAAIPIAVALTCLVALFADRAFYKPLRQLPTIYTVIASFGVALIFRSVVQLFWGTESQVYSVGFQKPIVLFDSLRIATRHIQIILATAAITLGLHWFLHHTQMGKTMRAVSDDPALASVAGLDPEKTIRWTWIIGAGLAAIAGVFVGLDTDVHTMMGWNLLLPMFAAALLGGIGKPLGAIAGGLIIGIAEEICTFPFFGESLISPSYKSAIAFVIMLLILIFRPRGLFKGRLL</sequence>
<evidence type="ECO:0000313" key="11">
    <source>
        <dbReference type="EMBL" id="AVX03671.1"/>
    </source>
</evidence>
<dbReference type="STRING" id="1122213.GCA_000423365_01656"/>
<keyword evidence="12" id="KW-1185">Reference proteome</keyword>
<feature type="transmembrane region" description="Helical" evidence="10">
    <location>
        <begin position="192"/>
        <end position="210"/>
    </location>
</feature>
<dbReference type="PANTHER" id="PTHR11795">
    <property type="entry name" value="BRANCHED-CHAIN AMINO ACID TRANSPORT SYSTEM PERMEASE PROTEIN LIVH"/>
    <property type="match status" value="1"/>
</dbReference>
<dbReference type="KEGG" id="mmyr:MXMO3_01140"/>
<dbReference type="GO" id="GO:0015188">
    <property type="term" value="F:L-isoleucine transmembrane transporter activity"/>
    <property type="evidence" value="ECO:0007669"/>
    <property type="project" value="TreeGrafter"/>
</dbReference>